<feature type="domain" description="N-acetyltransferase" evidence="4">
    <location>
        <begin position="21"/>
        <end position="187"/>
    </location>
</feature>
<keyword evidence="1" id="KW-0808">Transferase</keyword>
<name>A0ABW9R2F1_9STRE</name>
<evidence type="ECO:0000256" key="1">
    <source>
        <dbReference type="ARBA" id="ARBA00022679"/>
    </source>
</evidence>
<comment type="caution">
    <text evidence="5">The sequence shown here is derived from an EMBL/GenBank/DDBJ whole genome shotgun (WGS) entry which is preliminary data.</text>
</comment>
<dbReference type="Gene3D" id="3.40.630.30">
    <property type="match status" value="1"/>
</dbReference>
<proteinExistence type="inferred from homology"/>
<comment type="similarity">
    <text evidence="3">Belongs to the acetyltransferase family. RimJ subfamily.</text>
</comment>
<evidence type="ECO:0000256" key="3">
    <source>
        <dbReference type="ARBA" id="ARBA00038502"/>
    </source>
</evidence>
<evidence type="ECO:0000313" key="6">
    <source>
        <dbReference type="Proteomes" id="UP000435060"/>
    </source>
</evidence>
<dbReference type="EMBL" id="WLCG01000004">
    <property type="protein sequence ID" value="MTB64251.1"/>
    <property type="molecule type" value="Genomic_DNA"/>
</dbReference>
<keyword evidence="2" id="KW-0012">Acyltransferase</keyword>
<evidence type="ECO:0000313" key="5">
    <source>
        <dbReference type="EMBL" id="MTB64251.1"/>
    </source>
</evidence>
<keyword evidence="6" id="KW-1185">Reference proteome</keyword>
<dbReference type="PANTHER" id="PTHR43792:SF8">
    <property type="entry name" value="[RIBOSOMAL PROTEIN US5]-ALANINE N-ACETYLTRANSFERASE"/>
    <property type="match status" value="1"/>
</dbReference>
<accession>A0ABW9R2F1</accession>
<evidence type="ECO:0000259" key="4">
    <source>
        <dbReference type="PROSITE" id="PS51186"/>
    </source>
</evidence>
<sequence length="198" mass="22738">MLKILEAYDGKSLPKVETNRLILRQWTVEDVEDLFAYASLPEVCLPAGFPPVATLTEERKYIESKYLENLVKENLPSGYGITVKGSNRVIGSCDFNHRRADDVFEIGYLLHPDFWGRGYMPEAVAALIEVAFTLLHLHKVEIRCYSSNQQSKRVAEKLGFTLEATIRNYKDLEGNRVDELVYGLLRTEWEEKHHAPSY</sequence>
<dbReference type="SUPFAM" id="SSF55729">
    <property type="entry name" value="Acyl-CoA N-acyltransferases (Nat)"/>
    <property type="match status" value="1"/>
</dbReference>
<dbReference type="Pfam" id="PF13302">
    <property type="entry name" value="Acetyltransf_3"/>
    <property type="match status" value="1"/>
</dbReference>
<dbReference type="InterPro" id="IPR051531">
    <property type="entry name" value="N-acetyltransferase"/>
</dbReference>
<evidence type="ECO:0000256" key="2">
    <source>
        <dbReference type="ARBA" id="ARBA00023315"/>
    </source>
</evidence>
<dbReference type="PANTHER" id="PTHR43792">
    <property type="entry name" value="GNAT FAMILY, PUTATIVE (AFU_ORTHOLOGUE AFUA_3G00765)-RELATED-RELATED"/>
    <property type="match status" value="1"/>
</dbReference>
<organism evidence="5 6">
    <name type="scientific">Streptococcus zhangguiae</name>
    <dbReference type="NCBI Taxonomy" id="2664091"/>
    <lineage>
        <taxon>Bacteria</taxon>
        <taxon>Bacillati</taxon>
        <taxon>Bacillota</taxon>
        <taxon>Bacilli</taxon>
        <taxon>Lactobacillales</taxon>
        <taxon>Streptococcaceae</taxon>
        <taxon>Streptococcus</taxon>
    </lineage>
</organism>
<gene>
    <name evidence="5" type="ORF">GGG87_04430</name>
</gene>
<dbReference type="InterPro" id="IPR000182">
    <property type="entry name" value="GNAT_dom"/>
</dbReference>
<dbReference type="RefSeq" id="WP_154608107.1">
    <property type="nucleotide sequence ID" value="NZ_CP072115.1"/>
</dbReference>
<dbReference type="InterPro" id="IPR016181">
    <property type="entry name" value="Acyl_CoA_acyltransferase"/>
</dbReference>
<protein>
    <submittedName>
        <fullName evidence="5">GNAT family N-acetyltransferase</fullName>
    </submittedName>
</protein>
<dbReference type="Proteomes" id="UP000435060">
    <property type="component" value="Unassembled WGS sequence"/>
</dbReference>
<dbReference type="PROSITE" id="PS51186">
    <property type="entry name" value="GNAT"/>
    <property type="match status" value="1"/>
</dbReference>
<reference evidence="5 6" key="1">
    <citation type="submission" date="2019-11" db="EMBL/GenBank/DDBJ databases">
        <title>Streptococcis sp. isolated from the respiratory tract of Marmot.</title>
        <authorList>
            <person name="Zhang G."/>
        </authorList>
    </citation>
    <scope>NUCLEOTIDE SEQUENCE [LARGE SCALE GENOMIC DNA]</scope>
    <source>
        <strain evidence="6">zg-86</strain>
    </source>
</reference>